<dbReference type="Proteomes" id="UP000471435">
    <property type="component" value="Unassembled WGS sequence"/>
</dbReference>
<evidence type="ECO:0000259" key="1">
    <source>
        <dbReference type="Pfam" id="PF13480"/>
    </source>
</evidence>
<dbReference type="OrthoDB" id="213519at2"/>
<organism evidence="2 3">
    <name type="scientific">Pontixanthobacter luteolus</name>
    <dbReference type="NCBI Taxonomy" id="295089"/>
    <lineage>
        <taxon>Bacteria</taxon>
        <taxon>Pseudomonadati</taxon>
        <taxon>Pseudomonadota</taxon>
        <taxon>Alphaproteobacteria</taxon>
        <taxon>Sphingomonadales</taxon>
        <taxon>Erythrobacteraceae</taxon>
        <taxon>Pontixanthobacter</taxon>
    </lineage>
</organism>
<feature type="domain" description="BioF2-like acetyltransferase" evidence="1">
    <location>
        <begin position="163"/>
        <end position="299"/>
    </location>
</feature>
<proteinExistence type="predicted"/>
<dbReference type="AlphaFoldDB" id="A0A6I4UZG7"/>
<name>A0A6I4UZG7_9SPHN</name>
<dbReference type="InterPro" id="IPR038740">
    <property type="entry name" value="BioF2-like_GNAT_dom"/>
</dbReference>
<keyword evidence="3" id="KW-1185">Reference proteome</keyword>
<accession>A0A6I4UZG7</accession>
<evidence type="ECO:0000313" key="3">
    <source>
        <dbReference type="Proteomes" id="UP000471435"/>
    </source>
</evidence>
<dbReference type="GO" id="GO:0016740">
    <property type="term" value="F:transferase activity"/>
    <property type="evidence" value="ECO:0007669"/>
    <property type="project" value="UniProtKB-KW"/>
</dbReference>
<dbReference type="SUPFAM" id="SSF55729">
    <property type="entry name" value="Acyl-CoA N-acyltransferases (Nat)"/>
    <property type="match status" value="1"/>
</dbReference>
<keyword evidence="2" id="KW-0808">Transferase</keyword>
<gene>
    <name evidence="2" type="ORF">GRI43_06580</name>
</gene>
<dbReference type="Pfam" id="PF13480">
    <property type="entry name" value="Acetyltransf_6"/>
    <property type="match status" value="1"/>
</dbReference>
<sequence length="351" mass="38939">MIAQWAALEAISSEPNPFYSSWGLPPALKAFDPDGRLEILQFWAAGELCGLLPLQRSGSYYGYPIPHLRGWMHDNAFCGAPLVAAGHEGEFWSALLDHLDAHPSHSLFFHLEGLAEDGALFRSLADIVTARRATCAIVHREERAMLASPASAEEYFAASMSGKKRKELRRQYNRLSELGELRFERRRDAHDLADWANDFLELEAAGWKGAAGSALASDPRTAALFADMLNGAAGIGKLERLALYLDDRPIAMLANFLCPPGAFSFKTAFDERYSRFSPGVLLQRENLDILQEPSIEWTDSCAAADHPMIERIWREKRSMVRLSVGIGGKLRQAAFRQLLKAESGSEIMGTE</sequence>
<dbReference type="InterPro" id="IPR016181">
    <property type="entry name" value="Acyl_CoA_acyltransferase"/>
</dbReference>
<comment type="caution">
    <text evidence="2">The sequence shown here is derived from an EMBL/GenBank/DDBJ whole genome shotgun (WGS) entry which is preliminary data.</text>
</comment>
<reference evidence="2 3" key="1">
    <citation type="submission" date="2019-12" db="EMBL/GenBank/DDBJ databases">
        <title>Genomic-based taxomic classification of the family Erythrobacteraceae.</title>
        <authorList>
            <person name="Xu L."/>
        </authorList>
    </citation>
    <scope>NUCLEOTIDE SEQUENCE [LARGE SCALE GENOMIC DNA]</scope>
    <source>
        <strain evidence="2 3">SW-109</strain>
    </source>
</reference>
<protein>
    <submittedName>
        <fullName evidence="2">GNAT family N-acetyltransferase</fullName>
    </submittedName>
</protein>
<dbReference type="EMBL" id="WTYP01000001">
    <property type="protein sequence ID" value="MXP47053.1"/>
    <property type="molecule type" value="Genomic_DNA"/>
</dbReference>
<evidence type="ECO:0000313" key="2">
    <source>
        <dbReference type="EMBL" id="MXP47053.1"/>
    </source>
</evidence>